<evidence type="ECO:0000313" key="2">
    <source>
        <dbReference type="Proteomes" id="UP000586827"/>
    </source>
</evidence>
<dbReference type="PANTHER" id="PTHR11012:SF30">
    <property type="entry name" value="PROTEIN KINASE-LIKE DOMAIN-CONTAINING"/>
    <property type="match status" value="1"/>
</dbReference>
<keyword evidence="2" id="KW-1185">Reference proteome</keyword>
<dbReference type="Pfam" id="PF02958">
    <property type="entry name" value="EcKL"/>
    <property type="match status" value="1"/>
</dbReference>
<organism evidence="1 2">
    <name type="scientific">Nocardia uniformis</name>
    <dbReference type="NCBI Taxonomy" id="53432"/>
    <lineage>
        <taxon>Bacteria</taxon>
        <taxon>Bacillati</taxon>
        <taxon>Actinomycetota</taxon>
        <taxon>Actinomycetes</taxon>
        <taxon>Mycobacteriales</taxon>
        <taxon>Nocardiaceae</taxon>
        <taxon>Nocardia</taxon>
    </lineage>
</organism>
<dbReference type="AlphaFoldDB" id="A0A849BZY3"/>
<proteinExistence type="predicted"/>
<sequence length="398" mass="45077">MPDFIDRIEGSAHYRTLEVLGDSDRALGSAPELAIDDVHRLDQIDGPWLSEALANGVVGAQLVDVADTDAHDGMTDRRSWSLAWNEPGAAAGLPTHVFAKATPHTADHRVMLSVLHMDETEAKYYAQLHPENPGLAPDSYYSRSYGGGRSVILLEDLRARGCKPYTQADAIDIRHARAITVALAKFHATYWRSDRLDKDLSWVRPRLQRFGWPWLYRVNNAMREKFLSTATESELPPHARKVLQAWQENSLRVYEYWDSQDLTVIHGDSHLGNTYSTPDGASGLFDWQVIFAAPGVRDLTYFLYSAFTDEQRKKYERECFDLYVDTLAEEGTTVNRENAWNDFLLFVLDRWDAGMMSFVHGTYGHARDAQLRAFATVSGSVADNEIHDRLSSLLRRLP</sequence>
<gene>
    <name evidence="1" type="ORF">HLB23_13665</name>
</gene>
<evidence type="ECO:0000313" key="1">
    <source>
        <dbReference type="EMBL" id="NNH70898.1"/>
    </source>
</evidence>
<dbReference type="SUPFAM" id="SSF56112">
    <property type="entry name" value="Protein kinase-like (PK-like)"/>
    <property type="match status" value="1"/>
</dbReference>
<dbReference type="EMBL" id="JABELX010000004">
    <property type="protein sequence ID" value="NNH70898.1"/>
    <property type="molecule type" value="Genomic_DNA"/>
</dbReference>
<comment type="caution">
    <text evidence="1">The sequence shown here is derived from an EMBL/GenBank/DDBJ whole genome shotgun (WGS) entry which is preliminary data.</text>
</comment>
<dbReference type="InterPro" id="IPR011009">
    <property type="entry name" value="Kinase-like_dom_sf"/>
</dbReference>
<dbReference type="InterPro" id="IPR004119">
    <property type="entry name" value="EcKL"/>
</dbReference>
<dbReference type="RefSeq" id="WP_157552573.1">
    <property type="nucleotide sequence ID" value="NZ_JABELX010000004.1"/>
</dbReference>
<reference evidence="1 2" key="1">
    <citation type="submission" date="2020-05" db="EMBL/GenBank/DDBJ databases">
        <title>MicrobeNet Type strains.</title>
        <authorList>
            <person name="Nicholson A.C."/>
        </authorList>
    </citation>
    <scope>NUCLEOTIDE SEQUENCE [LARGE SCALE GENOMIC DNA]</scope>
    <source>
        <strain evidence="1 2">JCM 3224</strain>
    </source>
</reference>
<accession>A0A849BZY3</accession>
<dbReference type="Gene3D" id="3.90.1200.10">
    <property type="match status" value="1"/>
</dbReference>
<dbReference type="PANTHER" id="PTHR11012">
    <property type="entry name" value="PROTEIN KINASE-LIKE DOMAIN-CONTAINING"/>
    <property type="match status" value="1"/>
</dbReference>
<protein>
    <submittedName>
        <fullName evidence="1">Phosphotransferase</fullName>
    </submittedName>
</protein>
<dbReference type="GO" id="GO:0016740">
    <property type="term" value="F:transferase activity"/>
    <property type="evidence" value="ECO:0007669"/>
    <property type="project" value="UniProtKB-KW"/>
</dbReference>
<name>A0A849BZY3_9NOCA</name>
<keyword evidence="1" id="KW-0808">Transferase</keyword>
<dbReference type="Proteomes" id="UP000586827">
    <property type="component" value="Unassembled WGS sequence"/>
</dbReference>